<dbReference type="Proteomes" id="UP000004828">
    <property type="component" value="Unassembled WGS sequence"/>
</dbReference>
<dbReference type="AlphaFoldDB" id="C7GC33"/>
<gene>
    <name evidence="2" type="ORF">RIL182_02276</name>
    <name evidence="1" type="ORF">ROSINTL182_07468</name>
</gene>
<protein>
    <submittedName>
        <fullName evidence="2">SSB</fullName>
    </submittedName>
</protein>
<keyword evidence="4" id="KW-1185">Reference proteome</keyword>
<reference evidence="1 3" key="1">
    <citation type="submission" date="2009-08" db="EMBL/GenBank/DDBJ databases">
        <authorList>
            <person name="Weinstock G."/>
            <person name="Sodergren E."/>
            <person name="Clifton S."/>
            <person name="Fulton L."/>
            <person name="Fulton B."/>
            <person name="Courtney L."/>
            <person name="Fronick C."/>
            <person name="Harrison M."/>
            <person name="Strong C."/>
            <person name="Farmer C."/>
            <person name="Delahaunty K."/>
            <person name="Markovic C."/>
            <person name="Hall O."/>
            <person name="Minx P."/>
            <person name="Tomlinson C."/>
            <person name="Mitreva M."/>
            <person name="Nelson J."/>
            <person name="Hou S."/>
            <person name="Wollam A."/>
            <person name="Pepin K.H."/>
            <person name="Johnson M."/>
            <person name="Bhonagiri V."/>
            <person name="Nash W.E."/>
            <person name="Warren W."/>
            <person name="Chinwalla A."/>
            <person name="Mardis E.R."/>
            <person name="Wilson R.K."/>
        </authorList>
    </citation>
    <scope>NUCLEOTIDE SEQUENCE [LARGE SCALE GENOMIC DNA]</scope>
    <source>
        <strain evidence="1 3">L1-82</strain>
    </source>
</reference>
<dbReference type="EMBL" id="ABYJ02000109">
    <property type="protein sequence ID" value="EEV00677.1"/>
    <property type="molecule type" value="Genomic_DNA"/>
</dbReference>
<dbReference type="GeneID" id="61433539"/>
<reference evidence="2 4" key="2">
    <citation type="submission" date="2018-09" db="EMBL/GenBank/DDBJ databases">
        <authorList>
            <person name="Petit M.-A."/>
            <person name="Lossouarn J."/>
        </authorList>
    </citation>
    <scope>NUCLEOTIDE SEQUENCE [LARGE SCALE GENOMIC DNA]</scope>
    <source>
        <strain evidence="2 4">L1-82</strain>
    </source>
</reference>
<accession>C7GC33</accession>
<sequence>MQKPNNYDETPAGGEFTPVDLGGHKLIIKQVSETKSKSGKDMIVVLFDFAPDDAQPGYFTEQFKNDIRPDKKWPNQATQYILTEDAEGKCNRSFKTFTTCVEHSNTGFTTQWGDNFGAQFKNKKIGGVFGEQMDFYNGKEVRKRVMRWFVSLDKVEKAGIPETTETKAYKEYKGSAQSFYDKAPKDADGFMNIPDGIDEELPFN</sequence>
<evidence type="ECO:0000313" key="2">
    <source>
        <dbReference type="EMBL" id="VCV22397.1"/>
    </source>
</evidence>
<dbReference type="Proteomes" id="UP000294398">
    <property type="component" value="Chromosome"/>
</dbReference>
<evidence type="ECO:0000313" key="4">
    <source>
        <dbReference type="Proteomes" id="UP000294398"/>
    </source>
</evidence>
<name>C7GC33_9FIRM</name>
<proteinExistence type="predicted"/>
<evidence type="ECO:0000313" key="1">
    <source>
        <dbReference type="EMBL" id="EEV00677.1"/>
    </source>
</evidence>
<dbReference type="HOGENOM" id="CLU_118829_0_0_9"/>
<organism evidence="1 3">
    <name type="scientific">Roseburia intestinalis L1-82</name>
    <dbReference type="NCBI Taxonomy" id="536231"/>
    <lineage>
        <taxon>Bacteria</taxon>
        <taxon>Bacillati</taxon>
        <taxon>Bacillota</taxon>
        <taxon>Clostridia</taxon>
        <taxon>Lachnospirales</taxon>
        <taxon>Lachnospiraceae</taxon>
        <taxon>Roseburia</taxon>
    </lineage>
</organism>
<dbReference type="EMBL" id="LR027880">
    <property type="protein sequence ID" value="VCV22397.1"/>
    <property type="molecule type" value="Genomic_DNA"/>
</dbReference>
<dbReference type="RefSeq" id="WP_006857554.1">
    <property type="nucleotide sequence ID" value="NZ_GG692725.1"/>
</dbReference>
<evidence type="ECO:0000313" key="3">
    <source>
        <dbReference type="Proteomes" id="UP000004828"/>
    </source>
</evidence>